<feature type="transmembrane region" description="Helical" evidence="1">
    <location>
        <begin position="95"/>
        <end position="120"/>
    </location>
</feature>
<dbReference type="RefSeq" id="WP_013701875.1">
    <property type="nucleotide sequence ID" value="NC_015385.1"/>
</dbReference>
<accession>F2NSF8</accession>
<dbReference type="HOGENOM" id="CLU_135009_0_0_12"/>
<dbReference type="STRING" id="869209.Tresu_1700"/>
<name>F2NSF8_TRES6</name>
<keyword evidence="1" id="KW-0812">Transmembrane</keyword>
<evidence type="ECO:0000313" key="3">
    <source>
        <dbReference type="Proteomes" id="UP000006852"/>
    </source>
</evidence>
<dbReference type="Proteomes" id="UP000006852">
    <property type="component" value="Chromosome"/>
</dbReference>
<sequence length="138" mass="14771">MACFTVPLAEAVVLTAVKKIAFKRNADSVINEAEMTKNQKIAVLKEKFRILEKMLYGGSFLLAVEHLYHGEISLVPPFLTAMKNPAEIPEMLREMATVGVGMALLTTVVWAAGIGISALVKNLKKKSADGIGLSGAAV</sequence>
<evidence type="ECO:0000313" key="2">
    <source>
        <dbReference type="EMBL" id="AEB14594.1"/>
    </source>
</evidence>
<organism evidence="2 3">
    <name type="scientific">Treponema succinifaciens (strain ATCC 33096 / DSM 2489 / 6091)</name>
    <dbReference type="NCBI Taxonomy" id="869209"/>
    <lineage>
        <taxon>Bacteria</taxon>
        <taxon>Pseudomonadati</taxon>
        <taxon>Spirochaetota</taxon>
        <taxon>Spirochaetia</taxon>
        <taxon>Spirochaetales</taxon>
        <taxon>Treponemataceae</taxon>
        <taxon>Treponema</taxon>
    </lineage>
</organism>
<keyword evidence="1" id="KW-0472">Membrane</keyword>
<evidence type="ECO:0000256" key="1">
    <source>
        <dbReference type="SAM" id="Phobius"/>
    </source>
</evidence>
<dbReference type="OrthoDB" id="1770784at2"/>
<proteinExistence type="predicted"/>
<reference evidence="2 3" key="1">
    <citation type="journal article" date="2011" name="Stand. Genomic Sci.">
        <title>Complete genome sequence of Treponema succinifaciens type strain (6091).</title>
        <authorList>
            <person name="Han C."/>
            <person name="Gronow S."/>
            <person name="Teshima H."/>
            <person name="Lapidus A."/>
            <person name="Nolan M."/>
            <person name="Lucas S."/>
            <person name="Hammon N."/>
            <person name="Deshpande S."/>
            <person name="Cheng J.F."/>
            <person name="Zeytun A."/>
            <person name="Tapia R."/>
            <person name="Goodwin L."/>
            <person name="Pitluck S."/>
            <person name="Liolios K."/>
            <person name="Pagani I."/>
            <person name="Ivanova N."/>
            <person name="Mavromatis K."/>
            <person name="Mikhailova N."/>
            <person name="Huntemann M."/>
            <person name="Pati A."/>
            <person name="Chen A."/>
            <person name="Palaniappan K."/>
            <person name="Land M."/>
            <person name="Hauser L."/>
            <person name="Brambilla E.M."/>
            <person name="Rohde M."/>
            <person name="Goker M."/>
            <person name="Woyke T."/>
            <person name="Bristow J."/>
            <person name="Eisen J.A."/>
            <person name="Markowitz V."/>
            <person name="Hugenholtz P."/>
            <person name="Kyrpides N.C."/>
            <person name="Klenk H.P."/>
            <person name="Detter J.C."/>
        </authorList>
    </citation>
    <scope>NUCLEOTIDE SEQUENCE [LARGE SCALE GENOMIC DNA]</scope>
    <source>
        <strain evidence="3">ATCC 33096 / DSM 2489 / 6091</strain>
    </source>
</reference>
<dbReference type="GeneID" id="302998851"/>
<gene>
    <name evidence="2" type="ordered locus">Tresu_1700</name>
</gene>
<dbReference type="eggNOG" id="ENOG5032SXN">
    <property type="taxonomic scope" value="Bacteria"/>
</dbReference>
<dbReference type="AlphaFoldDB" id="F2NSF8"/>
<dbReference type="EMBL" id="CP002631">
    <property type="protein sequence ID" value="AEB14594.1"/>
    <property type="molecule type" value="Genomic_DNA"/>
</dbReference>
<dbReference type="KEGG" id="tsu:Tresu_1700"/>
<reference evidence="3" key="2">
    <citation type="submission" date="2011-04" db="EMBL/GenBank/DDBJ databases">
        <title>The complete genome of chromosome of Treponema succinifaciens DSM 2489.</title>
        <authorList>
            <person name="Lucas S."/>
            <person name="Copeland A."/>
            <person name="Lapidus A."/>
            <person name="Bruce D."/>
            <person name="Goodwin L."/>
            <person name="Pitluck S."/>
            <person name="Peters L."/>
            <person name="Kyrpides N."/>
            <person name="Mavromatis K."/>
            <person name="Ivanova N."/>
            <person name="Ovchinnikova G."/>
            <person name="Teshima H."/>
            <person name="Detter J.C."/>
            <person name="Tapia R."/>
            <person name="Han C."/>
            <person name="Land M."/>
            <person name="Hauser L."/>
            <person name="Markowitz V."/>
            <person name="Cheng J.-F."/>
            <person name="Hugenholtz P."/>
            <person name="Woyke T."/>
            <person name="Wu D."/>
            <person name="Gronow S."/>
            <person name="Wellnitz S."/>
            <person name="Brambilla E."/>
            <person name="Klenk H.-P."/>
            <person name="Eisen J.A."/>
        </authorList>
    </citation>
    <scope>NUCLEOTIDE SEQUENCE [LARGE SCALE GENOMIC DNA]</scope>
    <source>
        <strain evidence="3">ATCC 33096 / DSM 2489 / 6091</strain>
    </source>
</reference>
<keyword evidence="3" id="KW-1185">Reference proteome</keyword>
<keyword evidence="1" id="KW-1133">Transmembrane helix</keyword>
<protein>
    <submittedName>
        <fullName evidence="2">Uncharacterized protein</fullName>
    </submittedName>
</protein>